<evidence type="ECO:0000259" key="1">
    <source>
        <dbReference type="SMART" id="SM00953"/>
    </source>
</evidence>
<dbReference type="InterPro" id="IPR014914">
    <property type="entry name" value="RES_dom"/>
</dbReference>
<protein>
    <recommendedName>
        <fullName evidence="1">RES domain-containing protein</fullName>
    </recommendedName>
</protein>
<dbReference type="AlphaFoldDB" id="A0AAJ0U8B9"/>
<dbReference type="SMART" id="SM00953">
    <property type="entry name" value="RES"/>
    <property type="match status" value="1"/>
</dbReference>
<dbReference type="EMBL" id="NRSJ01000062">
    <property type="protein sequence ID" value="MBK1707072.1"/>
    <property type="molecule type" value="Genomic_DNA"/>
</dbReference>
<dbReference type="RefSeq" id="WP_200348553.1">
    <property type="nucleotide sequence ID" value="NZ_NRSJ01000062.1"/>
</dbReference>
<gene>
    <name evidence="2" type="ORF">CKO40_21685</name>
</gene>
<evidence type="ECO:0000313" key="3">
    <source>
        <dbReference type="Proteomes" id="UP001296776"/>
    </source>
</evidence>
<dbReference type="Proteomes" id="UP001296776">
    <property type="component" value="Unassembled WGS sequence"/>
</dbReference>
<accession>A0AAJ0U8B9</accession>
<name>A0AAJ0U8B9_9GAMM</name>
<feature type="domain" description="RES" evidence="1">
    <location>
        <begin position="31"/>
        <end position="158"/>
    </location>
</feature>
<keyword evidence="3" id="KW-1185">Reference proteome</keyword>
<evidence type="ECO:0000313" key="2">
    <source>
        <dbReference type="EMBL" id="MBK1707072.1"/>
    </source>
</evidence>
<proteinExistence type="predicted"/>
<reference evidence="2" key="1">
    <citation type="submission" date="2017-08" db="EMBL/GenBank/DDBJ databases">
        <authorList>
            <person name="Imhoff J.F."/>
            <person name="Rahn T."/>
            <person name="Kuenzel S."/>
            <person name="Neulinger S.C."/>
        </authorList>
    </citation>
    <scope>NUCLEOTIDE SEQUENCE</scope>
    <source>
        <strain evidence="2">DSM 11080</strain>
    </source>
</reference>
<comment type="caution">
    <text evidence="2">The sequence shown here is derived from an EMBL/GenBank/DDBJ whole genome shotgun (WGS) entry which is preliminary data.</text>
</comment>
<reference evidence="2" key="2">
    <citation type="journal article" date="2020" name="Microorganisms">
        <title>Osmotic Adaptation and Compatible Solute Biosynthesis of Phototrophic Bacteria as Revealed from Genome Analyses.</title>
        <authorList>
            <person name="Imhoff J.F."/>
            <person name="Rahn T."/>
            <person name="Kunzel S."/>
            <person name="Keller A."/>
            <person name="Neulinger S.C."/>
        </authorList>
    </citation>
    <scope>NUCLEOTIDE SEQUENCE</scope>
    <source>
        <strain evidence="2">DSM 11080</strain>
    </source>
</reference>
<organism evidence="2 3">
    <name type="scientific">Halochromatium glycolicum</name>
    <dbReference type="NCBI Taxonomy" id="85075"/>
    <lineage>
        <taxon>Bacteria</taxon>
        <taxon>Pseudomonadati</taxon>
        <taxon>Pseudomonadota</taxon>
        <taxon>Gammaproteobacteria</taxon>
        <taxon>Chromatiales</taxon>
        <taxon>Chromatiaceae</taxon>
        <taxon>Halochromatium</taxon>
    </lineage>
</organism>
<dbReference type="Pfam" id="PF08808">
    <property type="entry name" value="RES"/>
    <property type="match status" value="1"/>
</dbReference>
<sequence length="189" mass="20846">MATADGRRDRLAVRFDGVAYRAHHPRWAYQPTSGQGAERHGGRFNRKGRPALYTALDITTAWLEAQQGFPFKAQPMTIVAYRITCERIADLTNSARLEAAGIDRAELACPWEDLASRGLRPPSWRIADELIAADFQGALVPSFAPAFGPVPANAPRTNLVLWHWAGTPPCSVHVVDDFGRLPKDAASWE</sequence>